<accession>A0A2N6QHG0</accession>
<dbReference type="Proteomes" id="UP000235748">
    <property type="component" value="Unassembled WGS sequence"/>
</dbReference>
<name>A0A2N6QHG0_9STAP</name>
<evidence type="ECO:0000313" key="2">
    <source>
        <dbReference type="Proteomes" id="UP000235748"/>
    </source>
</evidence>
<gene>
    <name evidence="1" type="ORF">CJ235_07045</name>
</gene>
<protein>
    <submittedName>
        <fullName evidence="1">Uncharacterized protein</fullName>
    </submittedName>
</protein>
<sequence>MATVTQRIKQVKQPRGGYLNRKSFEVEQLEPDELIDTKNESVAPQTIGLVVDYLTRMILNKDARKAFSISLTGAEIAEELKEAESLLSNIKDNDDQSIINACELVKYDTVYRAGLMPPETKIPDHKTINNIKSLVDRSLSFFEKIGEFKEDGFTFEGGYTETIHAGDGDFLTEDTLWDFKVSKQVPQKDTTLQLVIYYLMGKASKNSIFDNIRYIGIFNPRLNRIYKYDMKKADPDMINTIKREVIGYEV</sequence>
<dbReference type="AlphaFoldDB" id="A0A2N6QHG0"/>
<comment type="caution">
    <text evidence="1">The sequence shown here is derived from an EMBL/GenBank/DDBJ whole genome shotgun (WGS) entry which is preliminary data.</text>
</comment>
<dbReference type="STRING" id="170573.GCA_001076995_01711"/>
<proteinExistence type="predicted"/>
<reference evidence="1 2" key="1">
    <citation type="submission" date="2017-09" db="EMBL/GenBank/DDBJ databases">
        <title>Bacterial strain isolated from the female urinary microbiota.</title>
        <authorList>
            <person name="Thomas-White K."/>
            <person name="Kumar N."/>
            <person name="Forster S."/>
            <person name="Putonti C."/>
            <person name="Lawley T."/>
            <person name="Wolfe A.J."/>
        </authorList>
    </citation>
    <scope>NUCLEOTIDE SEQUENCE [LARGE SCALE GENOMIC DNA]</scope>
    <source>
        <strain evidence="1 2">UMB0834</strain>
    </source>
</reference>
<dbReference type="RefSeq" id="WP_070504453.1">
    <property type="nucleotide sequence ID" value="NZ_JAASJD010000003.1"/>
</dbReference>
<evidence type="ECO:0000313" key="1">
    <source>
        <dbReference type="EMBL" id="PMC19018.1"/>
    </source>
</evidence>
<dbReference type="EMBL" id="PNGG01000003">
    <property type="protein sequence ID" value="PMC19018.1"/>
    <property type="molecule type" value="Genomic_DNA"/>
</dbReference>
<organism evidence="1 2">
    <name type="scientific">Staphylococcus pettenkoferi</name>
    <dbReference type="NCBI Taxonomy" id="170573"/>
    <lineage>
        <taxon>Bacteria</taxon>
        <taxon>Bacillati</taxon>
        <taxon>Bacillota</taxon>
        <taxon>Bacilli</taxon>
        <taxon>Bacillales</taxon>
        <taxon>Staphylococcaceae</taxon>
        <taxon>Staphylococcus</taxon>
    </lineage>
</organism>